<name>A0ABR9A7K9_9PSED</name>
<feature type="compositionally biased region" description="Basic residues" evidence="1">
    <location>
        <begin position="9"/>
        <end position="20"/>
    </location>
</feature>
<keyword evidence="2" id="KW-0732">Signal</keyword>
<evidence type="ECO:0000313" key="3">
    <source>
        <dbReference type="EMBL" id="MBD8121384.1"/>
    </source>
</evidence>
<feature type="signal peptide" evidence="2">
    <location>
        <begin position="1"/>
        <end position="40"/>
    </location>
</feature>
<proteinExistence type="predicted"/>
<dbReference type="Proteomes" id="UP000625247">
    <property type="component" value="Unassembled WGS sequence"/>
</dbReference>
<evidence type="ECO:0000256" key="2">
    <source>
        <dbReference type="SAM" id="SignalP"/>
    </source>
</evidence>
<reference evidence="3 4" key="1">
    <citation type="journal article" date="2020" name="FEMS Microbiol. Ecol.">
        <title>Temporal dynamics of bacterial communities during seed development and maturation.</title>
        <authorList>
            <person name="Chesneau G."/>
            <person name="Torres-Cortes G."/>
            <person name="Briand M."/>
            <person name="Darrasse A."/>
            <person name="Preveaux A."/>
            <person name="Marais C."/>
            <person name="Jacques M.A."/>
            <person name="Shade A."/>
            <person name="Barret M."/>
        </authorList>
    </citation>
    <scope>NUCLEOTIDE SEQUENCE [LARGE SCALE GENOMIC DNA]</scope>
    <source>
        <strain evidence="3 4">CFBP13723</strain>
    </source>
</reference>
<sequence length="149" mass="15953">MHPQPPVNSHRRLARRSPKRRSTAFAASALLILISPCSFAADTLPLKHGIYVDASQTCQDPANAGIKQYDGKGLSTAHTHGCVLQVQGKKGTTYTVAQRCIDAGAGPAPFVNERMDVTVVNPGKFVFKQGKTATAFNHCSRSELPPGLK</sequence>
<accession>A0ABR9A7K9</accession>
<dbReference type="RefSeq" id="WP_191943922.1">
    <property type="nucleotide sequence ID" value="NZ_JACYNP010000003.1"/>
</dbReference>
<dbReference type="EMBL" id="JACYNP010000003">
    <property type="protein sequence ID" value="MBD8121384.1"/>
    <property type="molecule type" value="Genomic_DNA"/>
</dbReference>
<keyword evidence="4" id="KW-1185">Reference proteome</keyword>
<evidence type="ECO:0008006" key="5">
    <source>
        <dbReference type="Google" id="ProtNLM"/>
    </source>
</evidence>
<feature type="chain" id="PRO_5045125537" description="Lipoprotein" evidence="2">
    <location>
        <begin position="41"/>
        <end position="149"/>
    </location>
</feature>
<evidence type="ECO:0000313" key="4">
    <source>
        <dbReference type="Proteomes" id="UP000625247"/>
    </source>
</evidence>
<gene>
    <name evidence="3" type="ORF">IFT62_09185</name>
</gene>
<protein>
    <recommendedName>
        <fullName evidence="5">Lipoprotein</fullName>
    </recommendedName>
</protein>
<feature type="region of interest" description="Disordered" evidence="1">
    <location>
        <begin position="1"/>
        <end position="20"/>
    </location>
</feature>
<comment type="caution">
    <text evidence="3">The sequence shown here is derived from an EMBL/GenBank/DDBJ whole genome shotgun (WGS) entry which is preliminary data.</text>
</comment>
<organism evidence="3 4">
    <name type="scientific">Pseudomonas lutea</name>
    <dbReference type="NCBI Taxonomy" id="243924"/>
    <lineage>
        <taxon>Bacteria</taxon>
        <taxon>Pseudomonadati</taxon>
        <taxon>Pseudomonadota</taxon>
        <taxon>Gammaproteobacteria</taxon>
        <taxon>Pseudomonadales</taxon>
        <taxon>Pseudomonadaceae</taxon>
        <taxon>Pseudomonas</taxon>
    </lineage>
</organism>
<evidence type="ECO:0000256" key="1">
    <source>
        <dbReference type="SAM" id="MobiDB-lite"/>
    </source>
</evidence>